<gene>
    <name evidence="1" type="primary">TIM14-1</name>
    <name evidence="1" type="ORF">MA16_Dca015567</name>
</gene>
<dbReference type="GO" id="GO:0001405">
    <property type="term" value="C:PAM complex, Tim23 associated import motor"/>
    <property type="evidence" value="ECO:0007669"/>
    <property type="project" value="TreeGrafter"/>
</dbReference>
<proteinExistence type="predicted"/>
<reference evidence="1 2" key="2">
    <citation type="journal article" date="2017" name="Nature">
        <title>The Apostasia genome and the evolution of orchids.</title>
        <authorList>
            <person name="Zhang G.Q."/>
            <person name="Liu K.W."/>
            <person name="Li Z."/>
            <person name="Lohaus R."/>
            <person name="Hsiao Y.Y."/>
            <person name="Niu S.C."/>
            <person name="Wang J.Y."/>
            <person name="Lin Y.C."/>
            <person name="Xu Q."/>
            <person name="Chen L.J."/>
            <person name="Yoshida K."/>
            <person name="Fujiwara S."/>
            <person name="Wang Z.W."/>
            <person name="Zhang Y.Q."/>
            <person name="Mitsuda N."/>
            <person name="Wang M."/>
            <person name="Liu G.H."/>
            <person name="Pecoraro L."/>
            <person name="Huang H.X."/>
            <person name="Xiao X.J."/>
            <person name="Lin M."/>
            <person name="Wu X.Y."/>
            <person name="Wu W.L."/>
            <person name="Chen Y.Y."/>
            <person name="Chang S.B."/>
            <person name="Sakamoto S."/>
            <person name="Ohme-Takagi M."/>
            <person name="Yagi M."/>
            <person name="Zeng S.J."/>
            <person name="Shen C.Y."/>
            <person name="Yeh C.M."/>
            <person name="Luo Y.B."/>
            <person name="Tsai W.C."/>
            <person name="Van de Peer Y."/>
            <person name="Liu Z.J."/>
        </authorList>
    </citation>
    <scope>NUCLEOTIDE SEQUENCE [LARGE SCALE GENOMIC DNA]</scope>
    <source>
        <tissue evidence="1">The whole plant</tissue>
    </source>
</reference>
<dbReference type="GO" id="GO:0030150">
    <property type="term" value="P:protein import into mitochondrial matrix"/>
    <property type="evidence" value="ECO:0007669"/>
    <property type="project" value="TreeGrafter"/>
</dbReference>
<dbReference type="PANTHER" id="PTHR12763:SF42">
    <property type="entry name" value="OS03G0776900 PROTEIN"/>
    <property type="match status" value="1"/>
</dbReference>
<keyword evidence="2" id="KW-1185">Reference proteome</keyword>
<dbReference type="AlphaFoldDB" id="A0A2I0WKR1"/>
<dbReference type="GO" id="GO:0001671">
    <property type="term" value="F:ATPase activator activity"/>
    <property type="evidence" value="ECO:0007669"/>
    <property type="project" value="TreeGrafter"/>
</dbReference>
<dbReference type="PANTHER" id="PTHR12763">
    <property type="match status" value="1"/>
</dbReference>
<evidence type="ECO:0000313" key="2">
    <source>
        <dbReference type="Proteomes" id="UP000233837"/>
    </source>
</evidence>
<sequence>MSLRTINFICTIALEHKNYLDSAFLDPKPVSLSIGFGNSAKASAPLVAGIAVAAAALGSRSLIRAWQAFKARPVIPRARKFYPGGFQHEMTRREAALILGVRRARLGTPHPGIESPLLRPCLFSGAKQVWARCRWVASLGSAEGLVTPHNVLIGVTTDRYPRSIKFDGILVLQFLTSSHATFEIVLANNAPNE</sequence>
<reference evidence="1 2" key="1">
    <citation type="journal article" date="2016" name="Sci. Rep.">
        <title>The Dendrobium catenatum Lindl. genome sequence provides insights into polysaccharide synthase, floral development and adaptive evolution.</title>
        <authorList>
            <person name="Zhang G.Q."/>
            <person name="Xu Q."/>
            <person name="Bian C."/>
            <person name="Tsai W.C."/>
            <person name="Yeh C.M."/>
            <person name="Liu K.W."/>
            <person name="Yoshida K."/>
            <person name="Zhang L.S."/>
            <person name="Chang S.B."/>
            <person name="Chen F."/>
            <person name="Shi Y."/>
            <person name="Su Y.Y."/>
            <person name="Zhang Y.Q."/>
            <person name="Chen L.J."/>
            <person name="Yin Y."/>
            <person name="Lin M."/>
            <person name="Huang H."/>
            <person name="Deng H."/>
            <person name="Wang Z.W."/>
            <person name="Zhu S.L."/>
            <person name="Zhao X."/>
            <person name="Deng C."/>
            <person name="Niu S.C."/>
            <person name="Huang J."/>
            <person name="Wang M."/>
            <person name="Liu G.H."/>
            <person name="Yang H.J."/>
            <person name="Xiao X.J."/>
            <person name="Hsiao Y.Y."/>
            <person name="Wu W.L."/>
            <person name="Chen Y.Y."/>
            <person name="Mitsuda N."/>
            <person name="Ohme-Takagi M."/>
            <person name="Luo Y.B."/>
            <person name="Van de Peer Y."/>
            <person name="Liu Z.J."/>
        </authorList>
    </citation>
    <scope>NUCLEOTIDE SEQUENCE [LARGE SCALE GENOMIC DNA]</scope>
    <source>
        <tissue evidence="1">The whole plant</tissue>
    </source>
</reference>
<protein>
    <submittedName>
        <fullName evidence="1">Mitochondrial import inner membrane translocase subunit TIM14-1</fullName>
    </submittedName>
</protein>
<dbReference type="EMBL" id="KZ502547">
    <property type="protein sequence ID" value="PKU76247.1"/>
    <property type="molecule type" value="Genomic_DNA"/>
</dbReference>
<accession>A0A2I0WKR1</accession>
<name>A0A2I0WKR1_9ASPA</name>
<dbReference type="STRING" id="906689.A0A2I0WKR1"/>
<evidence type="ECO:0000313" key="1">
    <source>
        <dbReference type="EMBL" id="PKU76247.1"/>
    </source>
</evidence>
<organism evidence="1 2">
    <name type="scientific">Dendrobium catenatum</name>
    <dbReference type="NCBI Taxonomy" id="906689"/>
    <lineage>
        <taxon>Eukaryota</taxon>
        <taxon>Viridiplantae</taxon>
        <taxon>Streptophyta</taxon>
        <taxon>Embryophyta</taxon>
        <taxon>Tracheophyta</taxon>
        <taxon>Spermatophyta</taxon>
        <taxon>Magnoliopsida</taxon>
        <taxon>Liliopsida</taxon>
        <taxon>Asparagales</taxon>
        <taxon>Orchidaceae</taxon>
        <taxon>Epidendroideae</taxon>
        <taxon>Malaxideae</taxon>
        <taxon>Dendrobiinae</taxon>
        <taxon>Dendrobium</taxon>
    </lineage>
</organism>
<dbReference type="Proteomes" id="UP000233837">
    <property type="component" value="Unassembled WGS sequence"/>
</dbReference>